<dbReference type="EMBL" id="LR593887">
    <property type="protein sequence ID" value="VTS06228.1"/>
    <property type="molecule type" value="Genomic_DNA"/>
</dbReference>
<reference evidence="2" key="1">
    <citation type="submission" date="2019-04" db="EMBL/GenBank/DDBJ databases">
        <authorList>
            <consortium name="Science for Life Laboratories"/>
        </authorList>
    </citation>
    <scope>NUCLEOTIDE SEQUENCE</scope>
    <source>
        <strain evidence="2">MBLW1</strain>
    </source>
</reference>
<dbReference type="PANTHER" id="PTHR18964">
    <property type="entry name" value="ROK (REPRESSOR, ORF, KINASE) FAMILY"/>
    <property type="match status" value="1"/>
</dbReference>
<dbReference type="PANTHER" id="PTHR18964:SF149">
    <property type="entry name" value="BIFUNCTIONAL UDP-N-ACETYLGLUCOSAMINE 2-EPIMERASE_N-ACETYLMANNOSAMINE KINASE"/>
    <property type="match status" value="1"/>
</dbReference>
<dbReference type="GO" id="GO:0016301">
    <property type="term" value="F:kinase activity"/>
    <property type="evidence" value="ECO:0007669"/>
    <property type="project" value="UniProtKB-KW"/>
</dbReference>
<evidence type="ECO:0000256" key="1">
    <source>
        <dbReference type="ARBA" id="ARBA00006479"/>
    </source>
</evidence>
<dbReference type="KEGG" id="tim:GMBLW1_47600"/>
<keyword evidence="2" id="KW-0418">Kinase</keyword>
<dbReference type="FunCoup" id="A0A6C2YTI8">
    <property type="interactions" value="135"/>
</dbReference>
<dbReference type="EMBL" id="LR586016">
    <property type="protein sequence ID" value="VIP04433.1"/>
    <property type="molecule type" value="Genomic_DNA"/>
</dbReference>
<evidence type="ECO:0000313" key="3">
    <source>
        <dbReference type="Proteomes" id="UP000464378"/>
    </source>
</evidence>
<keyword evidence="2" id="KW-0808">Transferase</keyword>
<comment type="similarity">
    <text evidence="1">Belongs to the ROK (NagC/XylR) family.</text>
</comment>
<dbReference type="InParanoid" id="A0A6C2YTI8"/>
<dbReference type="PROSITE" id="PS01125">
    <property type="entry name" value="ROK"/>
    <property type="match status" value="1"/>
</dbReference>
<evidence type="ECO:0000313" key="2">
    <source>
        <dbReference type="EMBL" id="VIP04433.1"/>
    </source>
</evidence>
<dbReference type="Gene3D" id="3.30.420.40">
    <property type="match status" value="2"/>
</dbReference>
<gene>
    <name evidence="2" type="ORF">GMBLW1_47600</name>
</gene>
<sequence length="339" mass="35733">MWEADAMSTALRYVGLDVGGTTMKAAVIDDEGIAAPAVSLPTEAHRGQEAGLERMCETIRAAVSAAGMTMDQITAIGVATPGIMDIAAGLIVDPPNLKPWKNVQVRGHIAEVFQKPTAFQNDANAAAFGEYWIGTGRDAHSMVLFTLGTGVGGGIIIGDQVIEGRHSHGGELGHMRIQLRGGRLCGCGRLGCLEAYASATAVVARAREEVATYTGSTKLKELLQSASGEEFSSRTIFDAAAHGDELAEKIVDDTAFYLAVGATNMMHSVDPDLILFGGGMIAAGESFLNRIRKHVHEIALPIPAERCEIRYASLGSDAGFIGAAACARQLIHRQRASSK</sequence>
<dbReference type="InterPro" id="IPR043129">
    <property type="entry name" value="ATPase_NBD"/>
</dbReference>
<protein>
    <recommendedName>
        <fullName evidence="4">Glucokinase</fullName>
    </recommendedName>
</protein>
<proteinExistence type="inferred from homology"/>
<organism evidence="2">
    <name type="scientific">Tuwongella immobilis</name>
    <dbReference type="NCBI Taxonomy" id="692036"/>
    <lineage>
        <taxon>Bacteria</taxon>
        <taxon>Pseudomonadati</taxon>
        <taxon>Planctomycetota</taxon>
        <taxon>Planctomycetia</taxon>
        <taxon>Gemmatales</taxon>
        <taxon>Gemmataceae</taxon>
        <taxon>Tuwongella</taxon>
    </lineage>
</organism>
<dbReference type="Pfam" id="PF00480">
    <property type="entry name" value="ROK"/>
    <property type="match status" value="1"/>
</dbReference>
<evidence type="ECO:0008006" key="4">
    <source>
        <dbReference type="Google" id="ProtNLM"/>
    </source>
</evidence>
<accession>A0A6C2YTI8</accession>
<dbReference type="AlphaFoldDB" id="A0A6C2YTI8"/>
<keyword evidence="3" id="KW-1185">Reference proteome</keyword>
<name>A0A6C2YTI8_9BACT</name>
<dbReference type="SUPFAM" id="SSF53067">
    <property type="entry name" value="Actin-like ATPase domain"/>
    <property type="match status" value="1"/>
</dbReference>
<dbReference type="InterPro" id="IPR000600">
    <property type="entry name" value="ROK"/>
</dbReference>
<dbReference type="InterPro" id="IPR049874">
    <property type="entry name" value="ROK_cs"/>
</dbReference>
<dbReference type="Proteomes" id="UP000464378">
    <property type="component" value="Chromosome"/>
</dbReference>